<evidence type="ECO:0000313" key="1">
    <source>
        <dbReference type="EMBL" id="CAD7427919.1"/>
    </source>
</evidence>
<sequence>MDTERKVLGYDGVNSFVEVYHEDWKDDVIQINFSMIPASVAKLANALVVLSSTAEDGEIEQQTNKKRPKQIYFLSNQRSFYTVRKHSGIPEDKLDSWRAYRFVFHRSDDAQGNIQKSCHIVLPHNHHLKNGLWARIFLQRPASNLYPGGHLAGTLMMFSCCSLLSGTATTLRRNVLRIMTTIIPFNNVRRCVVMLDTGLEC</sequence>
<gene>
    <name evidence="1" type="ORF">TMSB3V08_LOCUS4746</name>
</gene>
<protein>
    <submittedName>
        <fullName evidence="1">Uncharacterized protein</fullName>
    </submittedName>
</protein>
<name>A0A7R9E5M2_9NEOP</name>
<dbReference type="AlphaFoldDB" id="A0A7R9E5M2"/>
<proteinExistence type="predicted"/>
<dbReference type="EMBL" id="OB793585">
    <property type="protein sequence ID" value="CAD7427919.1"/>
    <property type="molecule type" value="Genomic_DNA"/>
</dbReference>
<organism evidence="1">
    <name type="scientific">Timema monikensis</name>
    <dbReference type="NCBI Taxonomy" id="170555"/>
    <lineage>
        <taxon>Eukaryota</taxon>
        <taxon>Metazoa</taxon>
        <taxon>Ecdysozoa</taxon>
        <taxon>Arthropoda</taxon>
        <taxon>Hexapoda</taxon>
        <taxon>Insecta</taxon>
        <taxon>Pterygota</taxon>
        <taxon>Neoptera</taxon>
        <taxon>Polyneoptera</taxon>
        <taxon>Phasmatodea</taxon>
        <taxon>Timematodea</taxon>
        <taxon>Timematoidea</taxon>
        <taxon>Timematidae</taxon>
        <taxon>Timema</taxon>
    </lineage>
</organism>
<accession>A0A7R9E5M2</accession>
<reference evidence="1" key="1">
    <citation type="submission" date="2020-11" db="EMBL/GenBank/DDBJ databases">
        <authorList>
            <person name="Tran Van P."/>
        </authorList>
    </citation>
    <scope>NUCLEOTIDE SEQUENCE</scope>
</reference>